<dbReference type="CDD" id="cd15041">
    <property type="entry name" value="7tmB1_hormone_R"/>
    <property type="match status" value="1"/>
</dbReference>
<keyword evidence="10" id="KW-0807">Transducer</keyword>
<dbReference type="InParanoid" id="A0A7M7KKH9"/>
<sequence>MSERKLGSDLLDLWRDNVVMDNDVANFTEKQCLQLAQDYQEHSATDVSRVSGDWCSPTWDSFACWSAAPPGSLVARSCTVLLRAELDNVGEQQLTTQAGEAESFAFRLCTPLGWLQNTTNYNACIAALGDDQITGALPSGAIAIATIVSAFSVVSLIFLAASVFIFTYFSSLRCSRTRVHLNLVMALLVNSLLLTIITLPVVVNHHYDSFSPLANGDANSETIRGHTEKATFVDYRLPNVRNEPTACKISLCIKLYSSMASVNWMFVEGIQLHSRITTSIFQQEAPFKLYYFIGWGFPLILIVAWGVKMQEILPHSTCWEGYRSYDVVWLLTGPKLVVLLINFVFLMNIIRILVTRVKCVTAENKQFRKAMKATVLLFPLLGTTHLLYGISPQDYDEKLNGLYMIVNAVLQSSQGVFVSVIHCFMNSEVQTLLRNAYLRALIRRNPNRRSFLSNNATPSQTSAIFLAHSCSVSRRPSSHLQAYSSSGRHSRFTHRRSGQLLLQGHMTQTMSPQHNNNCSLHTSHNCTPHIPDGGQNIYRPYTRREQQHQHIHRRMQRHRQGVRSARSLSPFRNTPSLESSSPCRCSSASVMNIYRTPRNRGTIKLNVFRNQATPEVRLDCGIAIVESVDL</sequence>
<feature type="domain" description="G-protein coupled receptors family 2 profile 2" evidence="14">
    <location>
        <begin position="144"/>
        <end position="426"/>
    </location>
</feature>
<keyword evidence="7 12" id="KW-0472">Membrane</keyword>
<keyword evidence="6" id="KW-0297">G-protein coupled receptor</keyword>
<evidence type="ECO:0000256" key="12">
    <source>
        <dbReference type="SAM" id="Phobius"/>
    </source>
</evidence>
<dbReference type="SUPFAM" id="SSF111418">
    <property type="entry name" value="Hormone receptor domain"/>
    <property type="match status" value="1"/>
</dbReference>
<dbReference type="PROSITE" id="PS50261">
    <property type="entry name" value="G_PROTEIN_RECEP_F2_4"/>
    <property type="match status" value="1"/>
</dbReference>
<evidence type="ECO:0000256" key="8">
    <source>
        <dbReference type="ARBA" id="ARBA00023170"/>
    </source>
</evidence>
<feature type="transmembrane region" description="Helical" evidence="12">
    <location>
        <begin position="370"/>
        <end position="390"/>
    </location>
</feature>
<dbReference type="SMART" id="SM00008">
    <property type="entry name" value="HormR"/>
    <property type="match status" value="1"/>
</dbReference>
<feature type="region of interest" description="Disordered" evidence="11">
    <location>
        <begin position="552"/>
        <end position="582"/>
    </location>
</feature>
<evidence type="ECO:0000256" key="10">
    <source>
        <dbReference type="ARBA" id="ARBA00023224"/>
    </source>
</evidence>
<evidence type="ECO:0000256" key="2">
    <source>
        <dbReference type="ARBA" id="ARBA00005314"/>
    </source>
</evidence>
<dbReference type="RefSeq" id="XP_022668322.1">
    <property type="nucleotide sequence ID" value="XM_022812587.1"/>
</dbReference>
<dbReference type="Pfam" id="PF00002">
    <property type="entry name" value="7tm_2"/>
    <property type="match status" value="1"/>
</dbReference>
<evidence type="ECO:0000256" key="6">
    <source>
        <dbReference type="ARBA" id="ARBA00023040"/>
    </source>
</evidence>
<dbReference type="GO" id="GO:0017046">
    <property type="term" value="F:peptide hormone binding"/>
    <property type="evidence" value="ECO:0007669"/>
    <property type="project" value="TreeGrafter"/>
</dbReference>
<dbReference type="InterPro" id="IPR017981">
    <property type="entry name" value="GPCR_2-like_7TM"/>
</dbReference>
<dbReference type="PANTHER" id="PTHR45620:SF15">
    <property type="entry name" value="DIURETIC HORMONE 44 RECEPTOR 1-RELATED"/>
    <property type="match status" value="1"/>
</dbReference>
<evidence type="ECO:0000313" key="16">
    <source>
        <dbReference type="Proteomes" id="UP000594260"/>
    </source>
</evidence>
<evidence type="ECO:0000259" key="14">
    <source>
        <dbReference type="PROSITE" id="PS50261"/>
    </source>
</evidence>
<keyword evidence="5 12" id="KW-1133">Transmembrane helix</keyword>
<organism evidence="15 16">
    <name type="scientific">Varroa destructor</name>
    <name type="common">Honeybee mite</name>
    <dbReference type="NCBI Taxonomy" id="109461"/>
    <lineage>
        <taxon>Eukaryota</taxon>
        <taxon>Metazoa</taxon>
        <taxon>Ecdysozoa</taxon>
        <taxon>Arthropoda</taxon>
        <taxon>Chelicerata</taxon>
        <taxon>Arachnida</taxon>
        <taxon>Acari</taxon>
        <taxon>Parasitiformes</taxon>
        <taxon>Mesostigmata</taxon>
        <taxon>Gamasina</taxon>
        <taxon>Dermanyssoidea</taxon>
        <taxon>Varroidae</taxon>
        <taxon>Varroa</taxon>
    </lineage>
</organism>
<reference evidence="15" key="1">
    <citation type="submission" date="2021-01" db="UniProtKB">
        <authorList>
            <consortium name="EnsemblMetazoa"/>
        </authorList>
    </citation>
    <scope>IDENTIFICATION</scope>
</reference>
<evidence type="ECO:0000256" key="1">
    <source>
        <dbReference type="ARBA" id="ARBA00004651"/>
    </source>
</evidence>
<accession>A0A7M7KKH9</accession>
<dbReference type="Gene3D" id="1.20.1070.10">
    <property type="entry name" value="Rhodopsin 7-helix transmembrane proteins"/>
    <property type="match status" value="1"/>
</dbReference>
<comment type="subcellular location">
    <subcellularLocation>
        <location evidence="1">Cell membrane</location>
        <topology evidence="1">Multi-pass membrane protein</topology>
    </subcellularLocation>
</comment>
<proteinExistence type="inferred from homology"/>
<evidence type="ECO:0000256" key="4">
    <source>
        <dbReference type="ARBA" id="ARBA00022692"/>
    </source>
</evidence>
<keyword evidence="9" id="KW-0325">Glycoprotein</keyword>
<dbReference type="GeneID" id="111253333"/>
<dbReference type="GO" id="GO:0007166">
    <property type="term" value="P:cell surface receptor signaling pathway"/>
    <property type="evidence" value="ECO:0007669"/>
    <property type="project" value="InterPro"/>
</dbReference>
<dbReference type="InterPro" id="IPR001879">
    <property type="entry name" value="GPCR_2_extracellular_dom"/>
</dbReference>
<dbReference type="KEGG" id="vde:111253333"/>
<dbReference type="InterPro" id="IPR017983">
    <property type="entry name" value="GPCR_2_secretin-like_CS"/>
</dbReference>
<evidence type="ECO:0000256" key="3">
    <source>
        <dbReference type="ARBA" id="ARBA00022475"/>
    </source>
</evidence>
<feature type="transmembrane region" description="Helical" evidence="12">
    <location>
        <begin position="142"/>
        <end position="169"/>
    </location>
</feature>
<evidence type="ECO:0000256" key="9">
    <source>
        <dbReference type="ARBA" id="ARBA00023180"/>
    </source>
</evidence>
<feature type="transmembrane region" description="Helical" evidence="12">
    <location>
        <begin position="327"/>
        <end position="350"/>
    </location>
</feature>
<dbReference type="Gene3D" id="4.10.1240.10">
    <property type="entry name" value="GPCR, family 2, extracellular hormone receptor domain"/>
    <property type="match status" value="1"/>
</dbReference>
<feature type="transmembrane region" description="Helical" evidence="12">
    <location>
        <begin position="402"/>
        <end position="425"/>
    </location>
</feature>
<dbReference type="PRINTS" id="PR00249">
    <property type="entry name" value="GPCRSECRETIN"/>
</dbReference>
<dbReference type="PROSITE" id="PS00650">
    <property type="entry name" value="G_PROTEIN_RECEP_F2_2"/>
    <property type="match status" value="1"/>
</dbReference>
<dbReference type="PROSITE" id="PS50227">
    <property type="entry name" value="G_PROTEIN_RECEP_F2_3"/>
    <property type="match status" value="1"/>
</dbReference>
<dbReference type="Proteomes" id="UP000594260">
    <property type="component" value="Unplaced"/>
</dbReference>
<comment type="similarity">
    <text evidence="2">Belongs to the G-protein coupled receptor 2 family.</text>
</comment>
<feature type="transmembrane region" description="Helical" evidence="12">
    <location>
        <begin position="289"/>
        <end position="307"/>
    </location>
</feature>
<name>A0A7M7KKH9_VARDE</name>
<protein>
    <submittedName>
        <fullName evidence="15">Uncharacterized protein</fullName>
    </submittedName>
</protein>
<evidence type="ECO:0000259" key="13">
    <source>
        <dbReference type="PROSITE" id="PS50227"/>
    </source>
</evidence>
<keyword evidence="4 12" id="KW-0812">Transmembrane</keyword>
<keyword evidence="3" id="KW-1003">Cell membrane</keyword>
<dbReference type="GO" id="GO:0007188">
    <property type="term" value="P:adenylate cyclase-modulating G protein-coupled receptor signaling pathway"/>
    <property type="evidence" value="ECO:0007669"/>
    <property type="project" value="TreeGrafter"/>
</dbReference>
<feature type="transmembrane region" description="Helical" evidence="12">
    <location>
        <begin position="181"/>
        <end position="203"/>
    </location>
</feature>
<evidence type="ECO:0000256" key="5">
    <source>
        <dbReference type="ARBA" id="ARBA00022989"/>
    </source>
</evidence>
<dbReference type="InterPro" id="IPR000832">
    <property type="entry name" value="GPCR_2_secretin-like"/>
</dbReference>
<evidence type="ECO:0000256" key="7">
    <source>
        <dbReference type="ARBA" id="ARBA00023136"/>
    </source>
</evidence>
<dbReference type="GO" id="GO:0005886">
    <property type="term" value="C:plasma membrane"/>
    <property type="evidence" value="ECO:0007669"/>
    <property type="project" value="UniProtKB-SubCell"/>
</dbReference>
<dbReference type="AlphaFoldDB" id="A0A7M7KKH9"/>
<dbReference type="Pfam" id="PF02793">
    <property type="entry name" value="HRM"/>
    <property type="match status" value="1"/>
</dbReference>
<keyword evidence="16" id="KW-1185">Reference proteome</keyword>
<dbReference type="InterPro" id="IPR050332">
    <property type="entry name" value="GPCR_2"/>
</dbReference>
<dbReference type="FunCoup" id="A0A7M7KKH9">
    <property type="interactions" value="16"/>
</dbReference>
<dbReference type="EnsemblMetazoa" id="XM_022812587">
    <property type="protein sequence ID" value="XP_022668322"/>
    <property type="gene ID" value="LOC111253333"/>
</dbReference>
<feature type="domain" description="G-protein coupled receptors family 2 profile 1" evidence="13">
    <location>
        <begin position="31"/>
        <end position="128"/>
    </location>
</feature>
<dbReference type="GO" id="GO:0008528">
    <property type="term" value="F:G protein-coupled peptide receptor activity"/>
    <property type="evidence" value="ECO:0007669"/>
    <property type="project" value="TreeGrafter"/>
</dbReference>
<evidence type="ECO:0000256" key="11">
    <source>
        <dbReference type="SAM" id="MobiDB-lite"/>
    </source>
</evidence>
<keyword evidence="8" id="KW-0675">Receptor</keyword>
<feature type="compositionally biased region" description="Basic residues" evidence="11">
    <location>
        <begin position="552"/>
        <end position="561"/>
    </location>
</feature>
<dbReference type="InterPro" id="IPR036445">
    <property type="entry name" value="GPCR_2_extracell_dom_sf"/>
</dbReference>
<evidence type="ECO:0000313" key="15">
    <source>
        <dbReference type="EnsemblMetazoa" id="XP_022668322"/>
    </source>
</evidence>
<dbReference type="PANTHER" id="PTHR45620">
    <property type="entry name" value="PDF RECEPTOR-LIKE PROTEIN-RELATED"/>
    <property type="match status" value="1"/>
</dbReference>
<dbReference type="OrthoDB" id="5967113at2759"/>